<accession>A0AA39JDV5</accession>
<dbReference type="EMBL" id="JAUEPS010000073">
    <property type="protein sequence ID" value="KAK0440965.1"/>
    <property type="molecule type" value="Genomic_DNA"/>
</dbReference>
<organism evidence="1 2">
    <name type="scientific">Armillaria tabescens</name>
    <name type="common">Ringless honey mushroom</name>
    <name type="synonym">Agaricus tabescens</name>
    <dbReference type="NCBI Taxonomy" id="1929756"/>
    <lineage>
        <taxon>Eukaryota</taxon>
        <taxon>Fungi</taxon>
        <taxon>Dikarya</taxon>
        <taxon>Basidiomycota</taxon>
        <taxon>Agaricomycotina</taxon>
        <taxon>Agaricomycetes</taxon>
        <taxon>Agaricomycetidae</taxon>
        <taxon>Agaricales</taxon>
        <taxon>Marasmiineae</taxon>
        <taxon>Physalacriaceae</taxon>
        <taxon>Desarmillaria</taxon>
    </lineage>
</organism>
<proteinExistence type="predicted"/>
<keyword evidence="2" id="KW-1185">Reference proteome</keyword>
<name>A0AA39JDV5_ARMTA</name>
<evidence type="ECO:0000313" key="1">
    <source>
        <dbReference type="EMBL" id="KAK0440965.1"/>
    </source>
</evidence>
<reference evidence="1" key="1">
    <citation type="submission" date="2023-06" db="EMBL/GenBank/DDBJ databases">
        <authorList>
            <consortium name="Lawrence Berkeley National Laboratory"/>
            <person name="Ahrendt S."/>
            <person name="Sahu N."/>
            <person name="Indic B."/>
            <person name="Wong-Bajracharya J."/>
            <person name="Merenyi Z."/>
            <person name="Ke H.-M."/>
            <person name="Monk M."/>
            <person name="Kocsube S."/>
            <person name="Drula E."/>
            <person name="Lipzen A."/>
            <person name="Balint B."/>
            <person name="Henrissat B."/>
            <person name="Andreopoulos B."/>
            <person name="Martin F.M."/>
            <person name="Harder C.B."/>
            <person name="Rigling D."/>
            <person name="Ford K.L."/>
            <person name="Foster G.D."/>
            <person name="Pangilinan J."/>
            <person name="Papanicolaou A."/>
            <person name="Barry K."/>
            <person name="LaButti K."/>
            <person name="Viragh M."/>
            <person name="Koriabine M."/>
            <person name="Yan M."/>
            <person name="Riley R."/>
            <person name="Champramary S."/>
            <person name="Plett K.L."/>
            <person name="Tsai I.J."/>
            <person name="Slot J."/>
            <person name="Sipos G."/>
            <person name="Plett J."/>
            <person name="Nagy L.G."/>
            <person name="Grigoriev I.V."/>
        </authorList>
    </citation>
    <scope>NUCLEOTIDE SEQUENCE</scope>
    <source>
        <strain evidence="1">CCBAS 213</strain>
    </source>
</reference>
<protein>
    <submittedName>
        <fullName evidence="1">Uncharacterized protein</fullName>
    </submittedName>
</protein>
<dbReference type="Proteomes" id="UP001175211">
    <property type="component" value="Unassembled WGS sequence"/>
</dbReference>
<sequence>MVLFTGTTSCGVNGVLLSLALPVKTCASTVDETESKRRLNVTAEAVSTILATLIMSSLGTVDVCRITLQNNVPSGSGKVLGMYSSPRFLLKSCKTAKLEAVNMRKRLLCATF</sequence>
<dbReference type="RefSeq" id="XP_060323820.1">
    <property type="nucleotide sequence ID" value="XM_060474654.1"/>
</dbReference>
<gene>
    <name evidence="1" type="ORF">EV420DRAFT_1581106</name>
</gene>
<dbReference type="GeneID" id="85358202"/>
<dbReference type="AlphaFoldDB" id="A0AA39JDV5"/>
<evidence type="ECO:0000313" key="2">
    <source>
        <dbReference type="Proteomes" id="UP001175211"/>
    </source>
</evidence>
<comment type="caution">
    <text evidence="1">The sequence shown here is derived from an EMBL/GenBank/DDBJ whole genome shotgun (WGS) entry which is preliminary data.</text>
</comment>